<sequence length="180" mass="19934">MSVLGLVLFNIFIVDMDSGIECTHNKFGNNIKLCGAVNTVKGRHAIQGNTDRLERWVCANLMKFNKATCKVMHLGHGNPRYKHRLGREWIESSPEEDLGVLVPRREAQHETATWAGSPESQPYPGLHQKKRGQQVKGGDSTPLPYSHETRPGVLHPAMEPPTKEGQGPVGVSPEEGHKDD</sequence>
<protein>
    <submittedName>
        <fullName evidence="3">Rna-directed dna polymerase from mobile element jockey-like</fullName>
    </submittedName>
</protein>
<keyword evidence="3" id="KW-0808">Transferase</keyword>
<dbReference type="Proteomes" id="UP000233556">
    <property type="component" value="Unassembled WGS sequence"/>
</dbReference>
<evidence type="ECO:0000313" key="4">
    <source>
        <dbReference type="Proteomes" id="UP000233556"/>
    </source>
</evidence>
<feature type="region of interest" description="Disordered" evidence="1">
    <location>
        <begin position="106"/>
        <end position="180"/>
    </location>
</feature>
<proteinExistence type="predicted"/>
<evidence type="ECO:0000256" key="1">
    <source>
        <dbReference type="SAM" id="MobiDB-lite"/>
    </source>
</evidence>
<dbReference type="EMBL" id="KZ505724">
    <property type="protein sequence ID" value="PKU46178.1"/>
    <property type="molecule type" value="Genomic_DNA"/>
</dbReference>
<feature type="chain" id="PRO_5014190484" evidence="2">
    <location>
        <begin position="20"/>
        <end position="180"/>
    </location>
</feature>
<dbReference type="AlphaFoldDB" id="A0A2I0UJK0"/>
<gene>
    <name evidence="3" type="ORF">llap_3525</name>
</gene>
<keyword evidence="3" id="KW-0548">Nucleotidyltransferase</keyword>
<dbReference type="PANTHER" id="PTHR33332">
    <property type="entry name" value="REVERSE TRANSCRIPTASE DOMAIN-CONTAINING PROTEIN"/>
    <property type="match status" value="1"/>
</dbReference>
<name>A0A2I0UJK0_LIMLA</name>
<keyword evidence="4" id="KW-1185">Reference proteome</keyword>
<dbReference type="OrthoDB" id="10056483at2759"/>
<accession>A0A2I0UJK0</accession>
<feature type="signal peptide" evidence="2">
    <location>
        <begin position="1"/>
        <end position="19"/>
    </location>
</feature>
<reference evidence="4" key="1">
    <citation type="submission" date="2017-11" db="EMBL/GenBank/DDBJ databases">
        <authorList>
            <person name="Lima N.C."/>
            <person name="Parody-Merino A.M."/>
            <person name="Battley P.F."/>
            <person name="Fidler A.E."/>
            <person name="Prosdocimi F."/>
        </authorList>
    </citation>
    <scope>NUCLEOTIDE SEQUENCE [LARGE SCALE GENOMIC DNA]</scope>
</reference>
<reference evidence="4" key="2">
    <citation type="submission" date="2017-12" db="EMBL/GenBank/DDBJ databases">
        <title>Genome sequence of the Bar-tailed Godwit (Limosa lapponica baueri).</title>
        <authorList>
            <person name="Lima N.C.B."/>
            <person name="Parody-Merino A.M."/>
            <person name="Battley P.F."/>
            <person name="Fidler A.E."/>
            <person name="Prosdocimi F."/>
        </authorList>
    </citation>
    <scope>NUCLEOTIDE SEQUENCE [LARGE SCALE GENOMIC DNA]</scope>
</reference>
<evidence type="ECO:0000256" key="2">
    <source>
        <dbReference type="SAM" id="SignalP"/>
    </source>
</evidence>
<dbReference type="GO" id="GO:0003964">
    <property type="term" value="F:RNA-directed DNA polymerase activity"/>
    <property type="evidence" value="ECO:0007669"/>
    <property type="project" value="UniProtKB-KW"/>
</dbReference>
<keyword evidence="2" id="KW-0732">Signal</keyword>
<organism evidence="3 4">
    <name type="scientific">Limosa lapponica baueri</name>
    <dbReference type="NCBI Taxonomy" id="1758121"/>
    <lineage>
        <taxon>Eukaryota</taxon>
        <taxon>Metazoa</taxon>
        <taxon>Chordata</taxon>
        <taxon>Craniata</taxon>
        <taxon>Vertebrata</taxon>
        <taxon>Euteleostomi</taxon>
        <taxon>Archelosauria</taxon>
        <taxon>Archosauria</taxon>
        <taxon>Dinosauria</taxon>
        <taxon>Saurischia</taxon>
        <taxon>Theropoda</taxon>
        <taxon>Coelurosauria</taxon>
        <taxon>Aves</taxon>
        <taxon>Neognathae</taxon>
        <taxon>Neoaves</taxon>
        <taxon>Charadriiformes</taxon>
        <taxon>Scolopacidae</taxon>
        <taxon>Limosa</taxon>
    </lineage>
</organism>
<keyword evidence="3" id="KW-0695">RNA-directed DNA polymerase</keyword>
<evidence type="ECO:0000313" key="3">
    <source>
        <dbReference type="EMBL" id="PKU46178.1"/>
    </source>
</evidence>